<protein>
    <submittedName>
        <fullName evidence="4">DUF2510 domain-containing protein</fullName>
    </submittedName>
</protein>
<proteinExistence type="predicted"/>
<evidence type="ECO:0000256" key="1">
    <source>
        <dbReference type="SAM" id="MobiDB-lite"/>
    </source>
</evidence>
<feature type="region of interest" description="Disordered" evidence="1">
    <location>
        <begin position="107"/>
        <end position="137"/>
    </location>
</feature>
<evidence type="ECO:0000256" key="2">
    <source>
        <dbReference type="SAM" id="Phobius"/>
    </source>
</evidence>
<feature type="transmembrane region" description="Helical" evidence="2">
    <location>
        <begin position="76"/>
        <end position="97"/>
    </location>
</feature>
<keyword evidence="2" id="KW-0472">Membrane</keyword>
<sequence>MNASGNNAQPGWYPDPSGQLRYWDGSTWLNIPAPAQNSAAPGTVPGTPMPGVVPNLGAGPTSNKPRRRMSKNARRWLIIGIIAAVVLVGGSAIGVAIGQANKEAAIAEEEQRQQEEQDREEADAIAAQEAEDEDEREFRREQVAFIESRIQSMAEEHAAEGYIDGPIIDVSCAPTNGGSTDDLTAKTTVFECFVANEDNGDGTMRGHYYNATMNWTDGTFTYGMGRA</sequence>
<organism evidence="4 5">
    <name type="scientific">Gulosibacter chungangensis</name>
    <dbReference type="NCBI Taxonomy" id="979746"/>
    <lineage>
        <taxon>Bacteria</taxon>
        <taxon>Bacillati</taxon>
        <taxon>Actinomycetota</taxon>
        <taxon>Actinomycetes</taxon>
        <taxon>Micrococcales</taxon>
        <taxon>Microbacteriaceae</taxon>
        <taxon>Gulosibacter</taxon>
    </lineage>
</organism>
<accession>A0A7J5BBD4</accession>
<dbReference type="OrthoDB" id="4966970at2"/>
<feature type="compositionally biased region" description="Acidic residues" evidence="1">
    <location>
        <begin position="117"/>
        <end position="135"/>
    </location>
</feature>
<gene>
    <name evidence="4" type="ORF">F8O05_08740</name>
</gene>
<dbReference type="Pfam" id="PF10708">
    <property type="entry name" value="DUF2510"/>
    <property type="match status" value="1"/>
</dbReference>
<reference evidence="4 5" key="1">
    <citation type="submission" date="2019-09" db="EMBL/GenBank/DDBJ databases">
        <title>Phylogeny of genus Pseudoclavibacter and closely related genus.</title>
        <authorList>
            <person name="Li Y."/>
        </authorList>
    </citation>
    <scope>NUCLEOTIDE SEQUENCE [LARGE SCALE GENOMIC DNA]</scope>
    <source>
        <strain evidence="4 5">KCTC 13959</strain>
    </source>
</reference>
<dbReference type="AlphaFoldDB" id="A0A7J5BBD4"/>
<evidence type="ECO:0000313" key="4">
    <source>
        <dbReference type="EMBL" id="KAB1642552.1"/>
    </source>
</evidence>
<dbReference type="InterPro" id="IPR018929">
    <property type="entry name" value="DUF2510"/>
</dbReference>
<feature type="domain" description="DUF2510" evidence="3">
    <location>
        <begin position="10"/>
        <end position="40"/>
    </location>
</feature>
<keyword evidence="2" id="KW-0812">Transmembrane</keyword>
<keyword evidence="5" id="KW-1185">Reference proteome</keyword>
<keyword evidence="2" id="KW-1133">Transmembrane helix</keyword>
<comment type="caution">
    <text evidence="4">The sequence shown here is derived from an EMBL/GenBank/DDBJ whole genome shotgun (WGS) entry which is preliminary data.</text>
</comment>
<name>A0A7J5BBD4_9MICO</name>
<dbReference type="EMBL" id="WBKB01000005">
    <property type="protein sequence ID" value="KAB1642552.1"/>
    <property type="molecule type" value="Genomic_DNA"/>
</dbReference>
<evidence type="ECO:0000259" key="3">
    <source>
        <dbReference type="Pfam" id="PF10708"/>
    </source>
</evidence>
<evidence type="ECO:0000313" key="5">
    <source>
        <dbReference type="Proteomes" id="UP000433493"/>
    </source>
</evidence>
<dbReference type="Proteomes" id="UP000433493">
    <property type="component" value="Unassembled WGS sequence"/>
</dbReference>